<evidence type="ECO:0000256" key="2">
    <source>
        <dbReference type="ARBA" id="ARBA00010314"/>
    </source>
</evidence>
<dbReference type="PANTHER" id="PTHR21277">
    <property type="entry name" value="TRANSCRIPTIONAL ADAPTER 1"/>
    <property type="match status" value="1"/>
</dbReference>
<dbReference type="GO" id="GO:0003713">
    <property type="term" value="F:transcription coactivator activity"/>
    <property type="evidence" value="ECO:0007669"/>
    <property type="project" value="TreeGrafter"/>
</dbReference>
<comment type="similarity">
    <text evidence="2">Belongs to the TADA1 family.</text>
</comment>
<dbReference type="Proteomes" id="UP001208570">
    <property type="component" value="Unassembled WGS sequence"/>
</dbReference>
<dbReference type="GO" id="GO:0005634">
    <property type="term" value="C:nucleus"/>
    <property type="evidence" value="ECO:0007669"/>
    <property type="project" value="UniProtKB-SubCell"/>
</dbReference>
<organism evidence="6 7">
    <name type="scientific">Paralvinella palmiformis</name>
    <dbReference type="NCBI Taxonomy" id="53620"/>
    <lineage>
        <taxon>Eukaryota</taxon>
        <taxon>Metazoa</taxon>
        <taxon>Spiralia</taxon>
        <taxon>Lophotrochozoa</taxon>
        <taxon>Annelida</taxon>
        <taxon>Polychaeta</taxon>
        <taxon>Sedentaria</taxon>
        <taxon>Canalipalpata</taxon>
        <taxon>Terebellida</taxon>
        <taxon>Terebelliformia</taxon>
        <taxon>Alvinellidae</taxon>
        <taxon>Paralvinella</taxon>
    </lineage>
</organism>
<dbReference type="PANTHER" id="PTHR21277:SF5">
    <property type="entry name" value="TRANSCRIPTIONAL ADAPTER 1"/>
    <property type="match status" value="1"/>
</dbReference>
<evidence type="ECO:0000256" key="5">
    <source>
        <dbReference type="ARBA" id="ARBA00023242"/>
    </source>
</evidence>
<keyword evidence="3" id="KW-0805">Transcription regulation</keyword>
<evidence type="ECO:0000256" key="4">
    <source>
        <dbReference type="ARBA" id="ARBA00023163"/>
    </source>
</evidence>
<proteinExistence type="inferred from homology"/>
<dbReference type="InterPro" id="IPR024738">
    <property type="entry name" value="Hfi1/Tada1"/>
</dbReference>
<gene>
    <name evidence="6" type="ORF">LSH36_269g08061</name>
</gene>
<evidence type="ECO:0000313" key="7">
    <source>
        <dbReference type="Proteomes" id="UP001208570"/>
    </source>
</evidence>
<protein>
    <recommendedName>
        <fullName evidence="8">Transcriptional adapter 1</fullName>
    </recommendedName>
</protein>
<keyword evidence="4" id="KW-0804">Transcription</keyword>
<dbReference type="GO" id="GO:0000124">
    <property type="term" value="C:SAGA complex"/>
    <property type="evidence" value="ECO:0007669"/>
    <property type="project" value="UniProtKB-ARBA"/>
</dbReference>
<keyword evidence="5" id="KW-0539">Nucleus</keyword>
<dbReference type="CDD" id="cd22934">
    <property type="entry name" value="HFD_TADA1"/>
    <property type="match status" value="1"/>
</dbReference>
<evidence type="ECO:0000313" key="6">
    <source>
        <dbReference type="EMBL" id="KAK2154424.1"/>
    </source>
</evidence>
<evidence type="ECO:0000256" key="3">
    <source>
        <dbReference type="ARBA" id="ARBA00023015"/>
    </source>
</evidence>
<reference evidence="6" key="1">
    <citation type="journal article" date="2023" name="Mol. Biol. Evol.">
        <title>Third-Generation Sequencing Reveals the Adaptive Role of the Epigenome in Three Deep-Sea Polychaetes.</title>
        <authorList>
            <person name="Perez M."/>
            <person name="Aroh O."/>
            <person name="Sun Y."/>
            <person name="Lan Y."/>
            <person name="Juniper S.K."/>
            <person name="Young C.R."/>
            <person name="Angers B."/>
            <person name="Qian P.Y."/>
        </authorList>
    </citation>
    <scope>NUCLEOTIDE SEQUENCE</scope>
    <source>
        <strain evidence="6">P08H-3</strain>
    </source>
</reference>
<comment type="caution">
    <text evidence="6">The sequence shown here is derived from an EMBL/GenBank/DDBJ whole genome shotgun (WGS) entry which is preliminary data.</text>
</comment>
<dbReference type="EMBL" id="JAODUP010000269">
    <property type="protein sequence ID" value="KAK2154424.1"/>
    <property type="molecule type" value="Genomic_DNA"/>
</dbReference>
<accession>A0AAD9JJZ0</accession>
<dbReference type="AlphaFoldDB" id="A0AAD9JJZ0"/>
<keyword evidence="7" id="KW-1185">Reference proteome</keyword>
<evidence type="ECO:0008006" key="8">
    <source>
        <dbReference type="Google" id="ProtNLM"/>
    </source>
</evidence>
<dbReference type="GO" id="GO:0006357">
    <property type="term" value="P:regulation of transcription by RNA polymerase II"/>
    <property type="evidence" value="ECO:0007669"/>
    <property type="project" value="TreeGrafter"/>
</dbReference>
<comment type="subcellular location">
    <subcellularLocation>
        <location evidence="1">Nucleus</location>
    </subcellularLocation>
</comment>
<sequence>MSASMELTSAKKNLADVLGDNMKHYLRILKSWFRQKISRDDFDYEARKLLTSDSVHVHNQFLLAILTKCQTIGANIVQKDVVSTSHQQQISMHKVKRVKDRDKKRSQSPRVTFHQRFLQVNPLIHAPLIQPHIPESEERGPGYVSREILLPDVGLIHGRMIVTAWDYGLEDVDDDAIRLLLLAVEMQLKTILTAVLCRQNGYHLREKRFRHNFGTETAPVFLQNTALVEACCIDSETTSVSSKGLSMPSLRPSLETGQRDAAVKLAAGSMEPHTAGHITLFDLYDALQIHKSCLPSHSVYAMAMEKISNCLHHPSNEEFLQDEIHHQEVKLKREISAQQAAFKT</sequence>
<dbReference type="Pfam" id="PF12767">
    <property type="entry name" value="SAGA-Tad1"/>
    <property type="match status" value="1"/>
</dbReference>
<evidence type="ECO:0000256" key="1">
    <source>
        <dbReference type="ARBA" id="ARBA00004123"/>
    </source>
</evidence>
<name>A0AAD9JJZ0_9ANNE</name>